<keyword evidence="11" id="KW-0482">Metalloprotease</keyword>
<keyword evidence="10" id="KW-0862">Zinc</keyword>
<dbReference type="EMBL" id="AAWS01000008">
    <property type="protein sequence ID" value="EAY30032.1"/>
    <property type="molecule type" value="Genomic_DNA"/>
</dbReference>
<evidence type="ECO:0000256" key="4">
    <source>
        <dbReference type="ARBA" id="ARBA00012653"/>
    </source>
</evidence>
<evidence type="ECO:0000256" key="7">
    <source>
        <dbReference type="ARBA" id="ARBA00022723"/>
    </source>
</evidence>
<dbReference type="Gene3D" id="1.10.390.20">
    <property type="match status" value="1"/>
</dbReference>
<dbReference type="InterPro" id="IPR035986">
    <property type="entry name" value="PKD_dom_sf"/>
</dbReference>
<dbReference type="InterPro" id="IPR000601">
    <property type="entry name" value="PKD_dom"/>
</dbReference>
<evidence type="ECO:0000256" key="6">
    <source>
        <dbReference type="ARBA" id="ARBA00022670"/>
    </source>
</evidence>
<dbReference type="InterPro" id="IPR022409">
    <property type="entry name" value="PKD/Chitinase_dom"/>
</dbReference>
<keyword evidence="16" id="KW-1185">Reference proteome</keyword>
<keyword evidence="5" id="KW-0964">Secreted</keyword>
<dbReference type="GO" id="GO:0005576">
    <property type="term" value="C:extracellular region"/>
    <property type="evidence" value="ECO:0007669"/>
    <property type="project" value="InterPro"/>
</dbReference>
<proteinExistence type="predicted"/>
<dbReference type="Gene3D" id="3.40.30.160">
    <property type="entry name" value="Collagenase ColT, N-terminal domain"/>
    <property type="match status" value="1"/>
</dbReference>
<feature type="domain" description="PKD" evidence="14">
    <location>
        <begin position="1271"/>
        <end position="1356"/>
    </location>
</feature>
<dbReference type="NCBIfam" id="TIGR04183">
    <property type="entry name" value="Por_Secre_tail"/>
    <property type="match status" value="1"/>
</dbReference>
<dbReference type="Pfam" id="PF01752">
    <property type="entry name" value="Peptidase_M9"/>
    <property type="match status" value="1"/>
</dbReference>
<feature type="domain" description="PKD" evidence="14">
    <location>
        <begin position="1043"/>
        <end position="1111"/>
    </location>
</feature>
<dbReference type="Pfam" id="PF08453">
    <property type="entry name" value="Peptidase_M9_N"/>
    <property type="match status" value="1"/>
</dbReference>
<evidence type="ECO:0000256" key="10">
    <source>
        <dbReference type="ARBA" id="ARBA00022833"/>
    </source>
</evidence>
<keyword evidence="12" id="KW-0865">Zymogen</keyword>
<dbReference type="Pfam" id="PF20009">
    <property type="entry name" value="GEVED"/>
    <property type="match status" value="4"/>
</dbReference>
<evidence type="ECO:0000256" key="11">
    <source>
        <dbReference type="ARBA" id="ARBA00023049"/>
    </source>
</evidence>
<dbReference type="eggNOG" id="COG4733">
    <property type="taxonomic scope" value="Bacteria"/>
</dbReference>
<evidence type="ECO:0000256" key="3">
    <source>
        <dbReference type="ARBA" id="ARBA00004613"/>
    </source>
</evidence>
<dbReference type="Proteomes" id="UP000004095">
    <property type="component" value="Unassembled WGS sequence"/>
</dbReference>
<keyword evidence="8" id="KW-0732">Signal</keyword>
<evidence type="ECO:0000256" key="2">
    <source>
        <dbReference type="ARBA" id="ARBA00001947"/>
    </source>
</evidence>
<dbReference type="Pfam" id="PF18962">
    <property type="entry name" value="Por_Secre_tail"/>
    <property type="match status" value="1"/>
</dbReference>
<evidence type="ECO:0000256" key="1">
    <source>
        <dbReference type="ARBA" id="ARBA00000424"/>
    </source>
</evidence>
<dbReference type="eggNOG" id="COG3975">
    <property type="taxonomic scope" value="Bacteria"/>
</dbReference>
<dbReference type="InterPro" id="IPR013661">
    <property type="entry name" value="Peptidase_M9_N_dom"/>
</dbReference>
<dbReference type="GO" id="GO:0008270">
    <property type="term" value="F:zinc ion binding"/>
    <property type="evidence" value="ECO:0007669"/>
    <property type="project" value="InterPro"/>
</dbReference>
<comment type="catalytic activity">
    <reaction evidence="1">
        <text>Digestion of native collagen in the triple helical region at Xaa-|-Gly bonds. With synthetic peptides, a preference is shown for Gly at P3 and P1', Pro and Ala at P2 and P2', and hydroxyproline, Ala or Arg at P3'.</text>
        <dbReference type="EC" id="3.4.24.3"/>
    </reaction>
</comment>
<dbReference type="eggNOG" id="COG3291">
    <property type="taxonomic scope" value="Bacteria"/>
</dbReference>
<evidence type="ECO:0000256" key="13">
    <source>
        <dbReference type="PIRSR" id="PIRSR602169-1"/>
    </source>
</evidence>
<dbReference type="Pfam" id="PF00801">
    <property type="entry name" value="PKD"/>
    <property type="match status" value="2"/>
</dbReference>
<comment type="subcellular location">
    <subcellularLocation>
        <location evidence="3">Secreted</location>
    </subcellularLocation>
</comment>
<reference evidence="15 16" key="1">
    <citation type="submission" date="2007-01" db="EMBL/GenBank/DDBJ databases">
        <authorList>
            <person name="Haygood M."/>
            <person name="Podell S."/>
            <person name="Anderson C."/>
            <person name="Hopkinson B."/>
            <person name="Roe K."/>
            <person name="Barbeau K."/>
            <person name="Gaasterland T."/>
            <person name="Ferriera S."/>
            <person name="Johnson J."/>
            <person name="Kravitz S."/>
            <person name="Beeson K."/>
            <person name="Sutton G."/>
            <person name="Rogers Y.-H."/>
            <person name="Friedman R."/>
            <person name="Frazier M."/>
            <person name="Venter J.C."/>
        </authorList>
    </citation>
    <scope>NUCLEOTIDE SEQUENCE [LARGE SCALE GENOMIC DNA]</scope>
    <source>
        <strain evidence="15 16">ATCC 23134</strain>
    </source>
</reference>
<name>A1ZHM5_MICM2</name>
<sequence length="1738" mass="191374">MLMKQNSRKEWVKTATQKLTMLLLLMIGILCHAHAQLKVQPKTLPPPQKPHQVDDHQCSRMHAHKQHIRENLKKKAMKIRASQHIQKMSRAGSRKRPFHLSSIAPAGAANNHETTETGCQYTPTQLAGLSTSALVAFLKANSDYDCVGTPLFEIGNHLPNLFSNQKIQAVFQEIYNLGASYDGTFASGIYGLLIYMHAATYQEFYNPNYVTLDAASKALYSQALGALSSNNHLFDLTDEALSVLKEYFTNCDYEGVRHQPFVLSVVKQAMRNLTINDNWKQISDNKLLRTYVGSYNGFFFLMFRGSGAPNEGDSQFWTAVDNDPELTSLLASVGKDAELLANPNLGFMVNNAVQELSRMAHIPGVISQIEGELASIINLYPRMEIKWFKATLALNQYGNCATYGLCEGEEALKEELHRYLFPNEYSLDDGKLLVKTPLGHKEVQKLYHAAKEVQAQFFKMLQTDQPVEGDVNETLNMVVFGSKSQYEDYASYLYGIDTNNGGIYIERRATFYTWDRTVGVESSLSLESLFRHEYCHYLQGRYLVPGYWGENEIYDNNRLVWYEEGMAEFFSGSTASDGIKLLASNANVVRGLGSNWPSLTDLFNTSYTSGNFHHYHYGNMAWYYWYTNDFSKLKTFFELTRSNDVAGFDNLVNSLKSSDESQYQTFLGQVNTKVVNGKEPSTKWLNDLQLILGKPSEVKAEFSQITGIQDVTASLETSMINKRFKITGSITGKGIANNNATAAQSTGDALNELLKNLRNNSKFNNFDYTVGYITNVSFAGGIPKANFVVTGPLRNPNISKDAAANFKASMRAVLVGTELQFIDQSVGQINNWTWSLIGGAPGISNVPNPAVAYKNAGRYDVALTANSQNGTTNTTSRNEYIRVYAKNNANYCTPATQNDFTSIRRVQLANIDHATEGFPANGYADHTSVLTELTQGQSFQLTVTPWHTRSDNIGVGVWIDWNQDGDFDDAGEQVMMQKGRFKEVKAMIQVPTNAVRDIATRMRVRLNYRVGENPQACGNDNFIGETEDYSVVVINEAIVEQAPVASFTSEVNYTIRGEALKFENTSLGNPTDILWEFPNGNPATSTANNPTVTYSTAGVYPVILTASNVTGRNQVIGYVTVRQGGGVDGNYCTASHNRDDVHINNVQLNTINNNSGSGTNGYEDYTAQSTTLLHNNQYALSIGATKDWDLNRVRVWIDWNQDGDFNDANERVLDVSGTGAPYNTLVAVPANAKEGGTRMRVRIAYADHAAPCGADGIGETEDYTVYVAPTLKAQFTANKTTIDAGESISFSDASTGNPTAWNWTFAGGSSTSSTLQNPVITYNTPGVYEVSLTVSNATGDHTQTIAAMITVTGDTTCTYCAATSNGSDYEHIAKVKLGDFDNASGAANYTDFTDKTITLYAGTTQTIALTPGYSGTAYDEYFKVWIDFNGDCDFDDAGELVYVSGATKTTVTGNIEVPSGIVKKTRMRIALKYNGAASAACGSFAHGEVEDYTVHIISDGVNPLPDYCKASAQQTNTEHITRVQIGNIDNESASSGYANYTDQTTNIMPGSSQDITVTPSASWTDSKLSIWVDWNQDGDFDDANEGTVVEGVGPYTVRLTAPNNAAIGTTRIRIRLSYGSSLSTACGDGWTGEVEDYSLNVSTQMARTTQASYRQRQAKVYPNPTTDGRFTVELPEAHRLSLGDVVKVKVLDLSGHLKQTFTMQQAKANLRLNSLTKGIYMLQIITNQQTYTQQLVVK</sequence>
<feature type="domain" description="PKD" evidence="14">
    <location>
        <begin position="802"/>
        <end position="888"/>
    </location>
</feature>
<feature type="active site" evidence="13">
    <location>
        <position position="533"/>
    </location>
</feature>
<keyword evidence="6" id="KW-0645">Protease</keyword>
<evidence type="ECO:0000313" key="15">
    <source>
        <dbReference type="EMBL" id="EAY30032.1"/>
    </source>
</evidence>
<dbReference type="Pfam" id="PF18911">
    <property type="entry name" value="PKD_4"/>
    <property type="match status" value="1"/>
</dbReference>
<keyword evidence="9" id="KW-0378">Hydrolase</keyword>
<comment type="caution">
    <text evidence="15">The sequence shown here is derived from an EMBL/GenBank/DDBJ whole genome shotgun (WGS) entry which is preliminary data.</text>
</comment>
<accession>A1ZHM5</accession>
<evidence type="ECO:0000256" key="5">
    <source>
        <dbReference type="ARBA" id="ARBA00022525"/>
    </source>
</evidence>
<dbReference type="Gene3D" id="2.60.40.10">
    <property type="entry name" value="Immunoglobulins"/>
    <property type="match status" value="3"/>
</dbReference>
<comment type="cofactor">
    <cofactor evidence="2">
        <name>Zn(2+)</name>
        <dbReference type="ChEBI" id="CHEBI:29105"/>
    </cofactor>
</comment>
<dbReference type="SMART" id="SM00089">
    <property type="entry name" value="PKD"/>
    <property type="match status" value="3"/>
</dbReference>
<protein>
    <recommendedName>
        <fullName evidence="4">microbial collagenase</fullName>
        <ecNumber evidence="4">3.4.24.3</ecNumber>
    </recommendedName>
</protein>
<evidence type="ECO:0000313" key="16">
    <source>
        <dbReference type="Proteomes" id="UP000004095"/>
    </source>
</evidence>
<dbReference type="InterPro" id="IPR045474">
    <property type="entry name" value="GEVED"/>
</dbReference>
<gene>
    <name evidence="15" type="ORF">M23134_05365</name>
</gene>
<dbReference type="GO" id="GO:0006508">
    <property type="term" value="P:proteolysis"/>
    <property type="evidence" value="ECO:0007669"/>
    <property type="project" value="InterPro"/>
</dbReference>
<keyword evidence="7" id="KW-0479">Metal-binding</keyword>
<dbReference type="GO" id="GO:0004222">
    <property type="term" value="F:metalloendopeptidase activity"/>
    <property type="evidence" value="ECO:0007669"/>
    <property type="project" value="InterPro"/>
</dbReference>
<evidence type="ECO:0000256" key="8">
    <source>
        <dbReference type="ARBA" id="ARBA00022729"/>
    </source>
</evidence>
<dbReference type="PRINTS" id="PR00931">
    <property type="entry name" value="MICOLLPTASE"/>
</dbReference>
<dbReference type="InterPro" id="IPR013783">
    <property type="entry name" value="Ig-like_fold"/>
</dbReference>
<dbReference type="InterPro" id="IPR002169">
    <property type="entry name" value="Peptidase_M9A/M9B"/>
</dbReference>
<evidence type="ECO:0000259" key="14">
    <source>
        <dbReference type="PROSITE" id="PS50093"/>
    </source>
</evidence>
<dbReference type="EC" id="3.4.24.3" evidence="4"/>
<organism evidence="15 16">
    <name type="scientific">Microscilla marina ATCC 23134</name>
    <dbReference type="NCBI Taxonomy" id="313606"/>
    <lineage>
        <taxon>Bacteria</taxon>
        <taxon>Pseudomonadati</taxon>
        <taxon>Bacteroidota</taxon>
        <taxon>Cytophagia</taxon>
        <taxon>Cytophagales</taxon>
        <taxon>Microscillaceae</taxon>
        <taxon>Microscilla</taxon>
    </lineage>
</organism>
<dbReference type="SUPFAM" id="SSF49299">
    <property type="entry name" value="PKD domain"/>
    <property type="match status" value="3"/>
</dbReference>
<dbReference type="CDD" id="cd00146">
    <property type="entry name" value="PKD"/>
    <property type="match status" value="3"/>
</dbReference>
<evidence type="ECO:0000256" key="9">
    <source>
        <dbReference type="ARBA" id="ARBA00022801"/>
    </source>
</evidence>
<dbReference type="PROSITE" id="PS50093">
    <property type="entry name" value="PKD"/>
    <property type="match status" value="3"/>
</dbReference>
<dbReference type="InterPro" id="IPR026444">
    <property type="entry name" value="Secre_tail"/>
</dbReference>
<dbReference type="eggNOG" id="COG3227">
    <property type="taxonomic scope" value="Bacteria"/>
</dbReference>
<evidence type="ECO:0000256" key="12">
    <source>
        <dbReference type="ARBA" id="ARBA00023145"/>
    </source>
</evidence>